<keyword evidence="2" id="KW-0547">Nucleotide-binding</keyword>
<evidence type="ECO:0000256" key="7">
    <source>
        <dbReference type="ARBA" id="ARBA00023163"/>
    </source>
</evidence>
<dbReference type="GO" id="GO:0006355">
    <property type="term" value="P:regulation of DNA-templated transcription"/>
    <property type="evidence" value="ECO:0007669"/>
    <property type="project" value="InterPro"/>
</dbReference>
<dbReference type="InterPro" id="IPR003593">
    <property type="entry name" value="AAA+_ATPase"/>
</dbReference>
<dbReference type="Gene3D" id="3.40.50.2300">
    <property type="match status" value="1"/>
</dbReference>
<keyword evidence="6" id="KW-0238">DNA-binding</keyword>
<dbReference type="PROSITE" id="PS00688">
    <property type="entry name" value="SIGMA54_INTERACT_3"/>
    <property type="match status" value="1"/>
</dbReference>
<dbReference type="SMART" id="SM00448">
    <property type="entry name" value="REC"/>
    <property type="match status" value="1"/>
</dbReference>
<dbReference type="GO" id="GO:0043565">
    <property type="term" value="F:sequence-specific DNA binding"/>
    <property type="evidence" value="ECO:0007669"/>
    <property type="project" value="InterPro"/>
</dbReference>
<dbReference type="InterPro" id="IPR025662">
    <property type="entry name" value="Sigma_54_int_dom_ATP-bd_1"/>
</dbReference>
<reference evidence="11" key="1">
    <citation type="journal article" date="2021" name="bioRxiv">
        <title>Unraveling nitrogen, sulfur and carbon metabolic pathways and microbial community transcriptional responses to substrate deprivation and toxicity stresses in a bioreactor mimicking anoxic brackish coastal sediment conditions.</title>
        <authorList>
            <person name="Martins P.D."/>
            <person name="Echeveste M.J."/>
            <person name="Arshad A."/>
            <person name="Kurth J."/>
            <person name="Ouboter H."/>
            <person name="Jetten M.S.M."/>
            <person name="Welte C.U."/>
        </authorList>
    </citation>
    <scope>NUCLEOTIDE SEQUENCE</scope>
    <source>
        <strain evidence="11">MAG_39</strain>
    </source>
</reference>
<dbReference type="InterPro" id="IPR002078">
    <property type="entry name" value="Sigma_54_int"/>
</dbReference>
<dbReference type="CDD" id="cd00009">
    <property type="entry name" value="AAA"/>
    <property type="match status" value="1"/>
</dbReference>
<dbReference type="InterPro" id="IPR058031">
    <property type="entry name" value="AAA_lid_NorR"/>
</dbReference>
<dbReference type="Pfam" id="PF02954">
    <property type="entry name" value="HTH_8"/>
    <property type="match status" value="1"/>
</dbReference>
<dbReference type="InterPro" id="IPR027417">
    <property type="entry name" value="P-loop_NTPase"/>
</dbReference>
<dbReference type="PROSITE" id="PS50110">
    <property type="entry name" value="RESPONSE_REGULATORY"/>
    <property type="match status" value="1"/>
</dbReference>
<dbReference type="GO" id="GO:0005524">
    <property type="term" value="F:ATP binding"/>
    <property type="evidence" value="ECO:0007669"/>
    <property type="project" value="UniProtKB-KW"/>
</dbReference>
<gene>
    <name evidence="11" type="ORF">K8I29_02480</name>
</gene>
<dbReference type="GO" id="GO:0000160">
    <property type="term" value="P:phosphorelay signal transduction system"/>
    <property type="evidence" value="ECO:0007669"/>
    <property type="project" value="UniProtKB-KW"/>
</dbReference>
<protein>
    <submittedName>
        <fullName evidence="11">Sigma-54 dependent transcriptional regulator</fullName>
    </submittedName>
</protein>
<keyword evidence="5" id="KW-0805">Transcription regulation</keyword>
<dbReference type="InterPro" id="IPR011006">
    <property type="entry name" value="CheY-like_superfamily"/>
</dbReference>
<proteinExistence type="predicted"/>
<evidence type="ECO:0000313" key="11">
    <source>
        <dbReference type="EMBL" id="MBZ0155064.1"/>
    </source>
</evidence>
<dbReference type="InterPro" id="IPR001789">
    <property type="entry name" value="Sig_transdc_resp-reg_receiver"/>
</dbReference>
<dbReference type="Proteomes" id="UP000705867">
    <property type="component" value="Unassembled WGS sequence"/>
</dbReference>
<evidence type="ECO:0000313" key="12">
    <source>
        <dbReference type="Proteomes" id="UP000705867"/>
    </source>
</evidence>
<name>A0A953JA50_9BACT</name>
<dbReference type="Gene3D" id="1.10.10.60">
    <property type="entry name" value="Homeodomain-like"/>
    <property type="match status" value="1"/>
</dbReference>
<evidence type="ECO:0000256" key="6">
    <source>
        <dbReference type="ARBA" id="ARBA00023125"/>
    </source>
</evidence>
<dbReference type="PANTHER" id="PTHR32071">
    <property type="entry name" value="TRANSCRIPTIONAL REGULATORY PROTEIN"/>
    <property type="match status" value="1"/>
</dbReference>
<feature type="domain" description="Response regulatory" evidence="10">
    <location>
        <begin position="5"/>
        <end position="119"/>
    </location>
</feature>
<dbReference type="Pfam" id="PF00158">
    <property type="entry name" value="Sigma54_activat"/>
    <property type="match status" value="1"/>
</dbReference>
<keyword evidence="1 8" id="KW-0597">Phosphoprotein</keyword>
<evidence type="ECO:0000256" key="5">
    <source>
        <dbReference type="ARBA" id="ARBA00023015"/>
    </source>
</evidence>
<reference evidence="11" key="2">
    <citation type="submission" date="2021-08" db="EMBL/GenBank/DDBJ databases">
        <authorList>
            <person name="Dalcin Martins P."/>
        </authorList>
    </citation>
    <scope>NUCLEOTIDE SEQUENCE</scope>
    <source>
        <strain evidence="11">MAG_39</strain>
    </source>
</reference>
<evidence type="ECO:0000256" key="2">
    <source>
        <dbReference type="ARBA" id="ARBA00022741"/>
    </source>
</evidence>
<dbReference type="InterPro" id="IPR025944">
    <property type="entry name" value="Sigma_54_int_dom_CS"/>
</dbReference>
<keyword evidence="7" id="KW-0804">Transcription</keyword>
<dbReference type="SMART" id="SM00382">
    <property type="entry name" value="AAA"/>
    <property type="match status" value="1"/>
</dbReference>
<keyword evidence="4" id="KW-0902">Two-component regulatory system</keyword>
<sequence length="462" mass="51507">MKTASLLIVDDEEGMRRSLSILFKKEGYQVYEAESGKAALDCLARQKFDLVITDLCMDTLSGTDVLKHIKENRLPVPVIIMTAFGTIESAVSAMKAGAYDYITKPFEYEEILHRAERAIGQAETEREMNRISRARAASPEDFSMIIGESPLIKSIKAQLRKIAANSLPVLMTGETGTGKNLFAKVIHLNSPRADGPFLSVNCTSIPEHLLESELFGHTKGAFTGAIMERKGLFEAAHGGTILLDEIGDIPKAIQAKLLGVLQDKVIRRVGSNEEIPVDTRVIAATNADLIAAIKKGEFREDLYYRINVLRIHIPPLRERKEDIPLLSESFLSLCAADQERRDVVGFTAEAIDRLYHYEYPGNVRELYNVICHAIAVSDSPLIGCEDMPSSLRLGQGCSSAGIDESAPMDIKEWERKIILRSIERHPNNLSEVCRELKIGRTTLWRKMKQYRIEASPSRHKAS</sequence>
<dbReference type="InterPro" id="IPR025943">
    <property type="entry name" value="Sigma_54_int_dom_ATP-bd_2"/>
</dbReference>
<evidence type="ECO:0000256" key="4">
    <source>
        <dbReference type="ARBA" id="ARBA00023012"/>
    </source>
</evidence>
<dbReference type="SUPFAM" id="SSF52172">
    <property type="entry name" value="CheY-like"/>
    <property type="match status" value="1"/>
</dbReference>
<keyword evidence="3" id="KW-0067">ATP-binding</keyword>
<dbReference type="Gene3D" id="3.40.50.300">
    <property type="entry name" value="P-loop containing nucleotide triphosphate hydrolases"/>
    <property type="match status" value="1"/>
</dbReference>
<accession>A0A953JA50</accession>
<dbReference type="InterPro" id="IPR009057">
    <property type="entry name" value="Homeodomain-like_sf"/>
</dbReference>
<dbReference type="FunFam" id="3.40.50.300:FF:000006">
    <property type="entry name" value="DNA-binding transcriptional regulator NtrC"/>
    <property type="match status" value="1"/>
</dbReference>
<evidence type="ECO:0000256" key="1">
    <source>
        <dbReference type="ARBA" id="ARBA00022553"/>
    </source>
</evidence>
<evidence type="ECO:0000256" key="8">
    <source>
        <dbReference type="PROSITE-ProRule" id="PRU00169"/>
    </source>
</evidence>
<feature type="domain" description="Sigma-54 factor interaction" evidence="9">
    <location>
        <begin position="145"/>
        <end position="375"/>
    </location>
</feature>
<dbReference type="InterPro" id="IPR002197">
    <property type="entry name" value="HTH_Fis"/>
</dbReference>
<dbReference type="PROSITE" id="PS00675">
    <property type="entry name" value="SIGMA54_INTERACT_1"/>
    <property type="match status" value="1"/>
</dbReference>
<dbReference type="AlphaFoldDB" id="A0A953JA50"/>
<evidence type="ECO:0000259" key="9">
    <source>
        <dbReference type="PROSITE" id="PS50045"/>
    </source>
</evidence>
<dbReference type="Gene3D" id="1.10.8.60">
    <property type="match status" value="1"/>
</dbReference>
<organism evidence="11 12">
    <name type="scientific">Candidatus Nitrobium versatile</name>
    <dbReference type="NCBI Taxonomy" id="2884831"/>
    <lineage>
        <taxon>Bacteria</taxon>
        <taxon>Pseudomonadati</taxon>
        <taxon>Nitrospirota</taxon>
        <taxon>Nitrospiria</taxon>
        <taxon>Nitrospirales</taxon>
        <taxon>Nitrospiraceae</taxon>
        <taxon>Candidatus Nitrobium</taxon>
    </lineage>
</organism>
<comment type="caution">
    <text evidence="11">The sequence shown here is derived from an EMBL/GenBank/DDBJ whole genome shotgun (WGS) entry which is preliminary data.</text>
</comment>
<dbReference type="Pfam" id="PF25601">
    <property type="entry name" value="AAA_lid_14"/>
    <property type="match status" value="1"/>
</dbReference>
<dbReference type="PROSITE" id="PS50045">
    <property type="entry name" value="SIGMA54_INTERACT_4"/>
    <property type="match status" value="1"/>
</dbReference>
<dbReference type="FunFam" id="3.40.50.2300:FF:000018">
    <property type="entry name" value="DNA-binding transcriptional regulator NtrC"/>
    <property type="match status" value="1"/>
</dbReference>
<dbReference type="SUPFAM" id="SSF52540">
    <property type="entry name" value="P-loop containing nucleoside triphosphate hydrolases"/>
    <property type="match status" value="1"/>
</dbReference>
<dbReference type="SUPFAM" id="SSF46689">
    <property type="entry name" value="Homeodomain-like"/>
    <property type="match status" value="1"/>
</dbReference>
<dbReference type="EMBL" id="JAIOIV010000018">
    <property type="protein sequence ID" value="MBZ0155064.1"/>
    <property type="molecule type" value="Genomic_DNA"/>
</dbReference>
<dbReference type="PANTHER" id="PTHR32071:SF117">
    <property type="entry name" value="PTS-DEPENDENT DIHYDROXYACETONE KINASE OPERON REGULATORY PROTEIN-RELATED"/>
    <property type="match status" value="1"/>
</dbReference>
<evidence type="ECO:0000256" key="3">
    <source>
        <dbReference type="ARBA" id="ARBA00022840"/>
    </source>
</evidence>
<feature type="modified residue" description="4-aspartylphosphate" evidence="8">
    <location>
        <position position="54"/>
    </location>
</feature>
<dbReference type="Pfam" id="PF00072">
    <property type="entry name" value="Response_reg"/>
    <property type="match status" value="1"/>
</dbReference>
<dbReference type="PROSITE" id="PS00676">
    <property type="entry name" value="SIGMA54_INTERACT_2"/>
    <property type="match status" value="1"/>
</dbReference>
<evidence type="ECO:0000259" key="10">
    <source>
        <dbReference type="PROSITE" id="PS50110"/>
    </source>
</evidence>